<accession>A0AAN8D2L8</accession>
<dbReference type="InterPro" id="IPR003599">
    <property type="entry name" value="Ig_sub"/>
</dbReference>
<feature type="signal peptide" evidence="3">
    <location>
        <begin position="1"/>
        <end position="19"/>
    </location>
</feature>
<dbReference type="PROSITE" id="PS50835">
    <property type="entry name" value="IG_LIKE"/>
    <property type="match status" value="1"/>
</dbReference>
<comment type="caution">
    <text evidence="5">The sequence shown here is derived from an EMBL/GenBank/DDBJ whole genome shotgun (WGS) entry which is preliminary data.</text>
</comment>
<evidence type="ECO:0000313" key="6">
    <source>
        <dbReference type="Proteomes" id="UP001331515"/>
    </source>
</evidence>
<organism evidence="5 6">
    <name type="scientific">Champsocephalus gunnari</name>
    <name type="common">Mackerel icefish</name>
    <dbReference type="NCBI Taxonomy" id="52237"/>
    <lineage>
        <taxon>Eukaryota</taxon>
        <taxon>Metazoa</taxon>
        <taxon>Chordata</taxon>
        <taxon>Craniata</taxon>
        <taxon>Vertebrata</taxon>
        <taxon>Euteleostomi</taxon>
        <taxon>Actinopterygii</taxon>
        <taxon>Neopterygii</taxon>
        <taxon>Teleostei</taxon>
        <taxon>Neoteleostei</taxon>
        <taxon>Acanthomorphata</taxon>
        <taxon>Eupercaria</taxon>
        <taxon>Perciformes</taxon>
        <taxon>Notothenioidei</taxon>
        <taxon>Channichthyidae</taxon>
        <taxon>Champsocephalus</taxon>
    </lineage>
</organism>
<evidence type="ECO:0000256" key="1">
    <source>
        <dbReference type="SAM" id="MobiDB-lite"/>
    </source>
</evidence>
<proteinExistence type="predicted"/>
<protein>
    <recommendedName>
        <fullName evidence="4">Ig-like domain-containing protein</fullName>
    </recommendedName>
</protein>
<dbReference type="SMART" id="SM00409">
    <property type="entry name" value="IG"/>
    <property type="match status" value="1"/>
</dbReference>
<reference evidence="5 6" key="1">
    <citation type="journal article" date="2023" name="Mol. Biol. Evol.">
        <title>Genomics of Secondarily Temperate Adaptation in the Only Non-Antarctic Icefish.</title>
        <authorList>
            <person name="Rivera-Colon A.G."/>
            <person name="Rayamajhi N."/>
            <person name="Minhas B.F."/>
            <person name="Madrigal G."/>
            <person name="Bilyk K.T."/>
            <person name="Yoon V."/>
            <person name="Hune M."/>
            <person name="Gregory S."/>
            <person name="Cheng C.H.C."/>
            <person name="Catchen J.M."/>
        </authorList>
    </citation>
    <scope>NUCLEOTIDE SEQUENCE [LARGE SCALE GENOMIC DNA]</scope>
    <source>
        <tissue evidence="5">White muscle</tissue>
    </source>
</reference>
<evidence type="ECO:0000259" key="4">
    <source>
        <dbReference type="PROSITE" id="PS50835"/>
    </source>
</evidence>
<dbReference type="InterPro" id="IPR036179">
    <property type="entry name" value="Ig-like_dom_sf"/>
</dbReference>
<dbReference type="PANTHER" id="PTHR15297">
    <property type="entry name" value="IMMUNOGLOBULIN SUPERFAMILY MEMBER 6"/>
    <property type="match status" value="1"/>
</dbReference>
<sequence>MDRLFCFSLLLTYLPVTESTEGCLSQTNKMIWRKTGQSVFLKCSLSSICLAKGLQFEWFALKENVHLPLNVIKNPHKYSLDKASLNIKSLHTNESGIYYCAVFSGYKAPGTPYVALGTTLVVTEHISPLVRHILLWLSFALLATYSLAIGTLILKKCGCKTGVCRKRGETDKTPGEEYSFKRTHFRDVLQEMYSKKNLEKGIKAENKKRSQAEAPSTEFSNSTDDIYQNV</sequence>
<feature type="compositionally biased region" description="Polar residues" evidence="1">
    <location>
        <begin position="213"/>
        <end position="230"/>
    </location>
</feature>
<name>A0AAN8D2L8_CHAGU</name>
<gene>
    <name evidence="5" type="ORF">CgunFtcFv8_008548</name>
</gene>
<feature type="transmembrane region" description="Helical" evidence="2">
    <location>
        <begin position="133"/>
        <end position="154"/>
    </location>
</feature>
<evidence type="ECO:0000256" key="3">
    <source>
        <dbReference type="SAM" id="SignalP"/>
    </source>
</evidence>
<feature type="domain" description="Ig-like" evidence="4">
    <location>
        <begin position="15"/>
        <end position="102"/>
    </location>
</feature>
<evidence type="ECO:0000313" key="5">
    <source>
        <dbReference type="EMBL" id="KAK5914084.1"/>
    </source>
</evidence>
<dbReference type="SUPFAM" id="SSF48726">
    <property type="entry name" value="Immunoglobulin"/>
    <property type="match status" value="1"/>
</dbReference>
<keyword evidence="2" id="KW-1133">Transmembrane helix</keyword>
<evidence type="ECO:0000256" key="2">
    <source>
        <dbReference type="SAM" id="Phobius"/>
    </source>
</evidence>
<keyword evidence="6" id="KW-1185">Reference proteome</keyword>
<dbReference type="EMBL" id="JAURVH010001527">
    <property type="protein sequence ID" value="KAK5914084.1"/>
    <property type="molecule type" value="Genomic_DNA"/>
</dbReference>
<dbReference type="InterPro" id="IPR039089">
    <property type="entry name" value="IGSF6"/>
</dbReference>
<keyword evidence="2" id="KW-0472">Membrane</keyword>
<dbReference type="AlphaFoldDB" id="A0AAN8D2L8"/>
<feature type="region of interest" description="Disordered" evidence="1">
    <location>
        <begin position="204"/>
        <end position="230"/>
    </location>
</feature>
<dbReference type="Gene3D" id="2.60.40.10">
    <property type="entry name" value="Immunoglobulins"/>
    <property type="match status" value="1"/>
</dbReference>
<dbReference type="InterPro" id="IPR013783">
    <property type="entry name" value="Ig-like_fold"/>
</dbReference>
<dbReference type="Proteomes" id="UP001331515">
    <property type="component" value="Unassembled WGS sequence"/>
</dbReference>
<feature type="chain" id="PRO_5042929296" description="Ig-like domain-containing protein" evidence="3">
    <location>
        <begin position="20"/>
        <end position="230"/>
    </location>
</feature>
<dbReference type="CDD" id="cd00099">
    <property type="entry name" value="IgV"/>
    <property type="match status" value="1"/>
</dbReference>
<keyword evidence="2" id="KW-0812">Transmembrane</keyword>
<dbReference type="InterPro" id="IPR007110">
    <property type="entry name" value="Ig-like_dom"/>
</dbReference>
<keyword evidence="3" id="KW-0732">Signal</keyword>
<dbReference type="PANTHER" id="PTHR15297:SF2">
    <property type="entry name" value="IMMUNOGLOBULIN SUPERFAMILY MEMBER 6"/>
    <property type="match status" value="1"/>
</dbReference>